<dbReference type="EMBL" id="JAMQPM010000002">
    <property type="protein sequence ID" value="MCW7526223.1"/>
    <property type="molecule type" value="Genomic_DNA"/>
</dbReference>
<protein>
    <submittedName>
        <fullName evidence="7">TetR/AcrR family transcriptional regulator</fullName>
    </submittedName>
</protein>
<dbReference type="SUPFAM" id="SSF46689">
    <property type="entry name" value="Homeodomain-like"/>
    <property type="match status" value="1"/>
</dbReference>
<evidence type="ECO:0000313" key="6">
    <source>
        <dbReference type="EMBL" id="MCW7526223.1"/>
    </source>
</evidence>
<proteinExistence type="predicted"/>
<dbReference type="Proteomes" id="UP001208540">
    <property type="component" value="Unassembled WGS sequence"/>
</dbReference>
<name>A0AAW5VHL9_9LEPT</name>
<feature type="domain" description="HTH tetR-type" evidence="5">
    <location>
        <begin position="34"/>
        <end position="94"/>
    </location>
</feature>
<keyword evidence="1" id="KW-0805">Transcription regulation</keyword>
<organism evidence="7 8">
    <name type="scientific">Leptospira soteropolitanensis</name>
    <dbReference type="NCBI Taxonomy" id="2950025"/>
    <lineage>
        <taxon>Bacteria</taxon>
        <taxon>Pseudomonadati</taxon>
        <taxon>Spirochaetota</taxon>
        <taxon>Spirochaetia</taxon>
        <taxon>Leptospirales</taxon>
        <taxon>Leptospiraceae</taxon>
        <taxon>Leptospira</taxon>
    </lineage>
</organism>
<keyword evidence="9" id="KW-1185">Reference proteome</keyword>
<dbReference type="Pfam" id="PF16925">
    <property type="entry name" value="TetR_C_13"/>
    <property type="match status" value="1"/>
</dbReference>
<dbReference type="EMBL" id="JAMQPL010000002">
    <property type="protein sequence ID" value="MCW7529665.1"/>
    <property type="molecule type" value="Genomic_DNA"/>
</dbReference>
<dbReference type="InterPro" id="IPR001647">
    <property type="entry name" value="HTH_TetR"/>
</dbReference>
<evidence type="ECO:0000256" key="1">
    <source>
        <dbReference type="ARBA" id="ARBA00023015"/>
    </source>
</evidence>
<evidence type="ECO:0000259" key="5">
    <source>
        <dbReference type="PROSITE" id="PS50977"/>
    </source>
</evidence>
<comment type="caution">
    <text evidence="7">The sequence shown here is derived from an EMBL/GenBank/DDBJ whole genome shotgun (WGS) entry which is preliminary data.</text>
</comment>
<dbReference type="GO" id="GO:0003677">
    <property type="term" value="F:DNA binding"/>
    <property type="evidence" value="ECO:0007669"/>
    <property type="project" value="UniProtKB-UniRule"/>
</dbReference>
<dbReference type="InterPro" id="IPR009057">
    <property type="entry name" value="Homeodomain-like_sf"/>
</dbReference>
<dbReference type="PROSITE" id="PS50977">
    <property type="entry name" value="HTH_TETR_2"/>
    <property type="match status" value="1"/>
</dbReference>
<evidence type="ECO:0000256" key="4">
    <source>
        <dbReference type="PROSITE-ProRule" id="PRU00335"/>
    </source>
</evidence>
<dbReference type="Pfam" id="PF00440">
    <property type="entry name" value="TetR_N"/>
    <property type="match status" value="1"/>
</dbReference>
<reference evidence="7 9" key="1">
    <citation type="submission" date="2022-06" db="EMBL/GenBank/DDBJ databases">
        <title>Leptospira isolates from biofilms formed at urban environments.</title>
        <authorList>
            <person name="Ribeiro P.S."/>
            <person name="Sousa T."/>
            <person name="Carvalho N."/>
            <person name="Aburjaile F."/>
            <person name="Neves F."/>
            <person name="Oliveira D."/>
            <person name="Blanco L."/>
            <person name="Lima J."/>
            <person name="Costa F."/>
            <person name="Brenig B."/>
            <person name="Soares S."/>
            <person name="Ramos R."/>
            <person name="Goes-Neto A."/>
            <person name="Matiuzzi M."/>
            <person name="Azevedo V."/>
            <person name="Ristow P."/>
        </authorList>
    </citation>
    <scope>NUCLEOTIDE SEQUENCE</scope>
    <source>
        <strain evidence="6 9">VSF19</strain>
        <strain evidence="7">VSF20</strain>
    </source>
</reference>
<evidence type="ECO:0000313" key="7">
    <source>
        <dbReference type="EMBL" id="MCW7529665.1"/>
    </source>
</evidence>
<dbReference type="InterPro" id="IPR036271">
    <property type="entry name" value="Tet_transcr_reg_TetR-rel_C_sf"/>
</dbReference>
<evidence type="ECO:0000313" key="8">
    <source>
        <dbReference type="Proteomes" id="UP001208540"/>
    </source>
</evidence>
<dbReference type="InterPro" id="IPR011075">
    <property type="entry name" value="TetR_C"/>
</dbReference>
<dbReference type="Gene3D" id="1.10.357.10">
    <property type="entry name" value="Tetracycline Repressor, domain 2"/>
    <property type="match status" value="1"/>
</dbReference>
<keyword evidence="3" id="KW-0804">Transcription</keyword>
<evidence type="ECO:0000313" key="9">
    <source>
        <dbReference type="Proteomes" id="UP001208912"/>
    </source>
</evidence>
<dbReference type="PANTHER" id="PTHR47506:SF6">
    <property type="entry name" value="HTH-TYPE TRANSCRIPTIONAL REPRESSOR NEMR"/>
    <property type="match status" value="1"/>
</dbReference>
<gene>
    <name evidence="6" type="ORF">ND861_07715</name>
    <name evidence="7" type="ORF">ND862_05520</name>
</gene>
<feature type="DNA-binding region" description="H-T-H motif" evidence="4">
    <location>
        <begin position="57"/>
        <end position="76"/>
    </location>
</feature>
<dbReference type="Proteomes" id="UP001208912">
    <property type="component" value="Unassembled WGS sequence"/>
</dbReference>
<dbReference type="PANTHER" id="PTHR47506">
    <property type="entry name" value="TRANSCRIPTIONAL REGULATORY PROTEIN"/>
    <property type="match status" value="1"/>
</dbReference>
<keyword evidence="2 4" id="KW-0238">DNA-binding</keyword>
<dbReference type="SUPFAM" id="SSF48498">
    <property type="entry name" value="Tetracyclin repressor-like, C-terminal domain"/>
    <property type="match status" value="1"/>
</dbReference>
<sequence length="226" mass="25959">MVVALVAGKPSSYILFRTGSIFANFPPASKRRNAITSPLRILPAFVLIYQNGFQGVGVREIAQKANLTIGAFFYHFPTKNHVGYAIIDEFLSQGIWDRWILPLKNFDDPVEGIIRTFEKTFEEWPDEFVSRGCPLNNLGQEMSAIDPEFQKKAKELLSSWFQKTKTYLDLAKKKKILKTKTDTMKLAEFIVTFQEATFAMGKVMNDRKVYDSLYLSFRDHLLNHCN</sequence>
<accession>A0AAW5VHL9</accession>
<evidence type="ECO:0000256" key="3">
    <source>
        <dbReference type="ARBA" id="ARBA00023163"/>
    </source>
</evidence>
<evidence type="ECO:0000256" key="2">
    <source>
        <dbReference type="ARBA" id="ARBA00023125"/>
    </source>
</evidence>
<dbReference type="AlphaFoldDB" id="A0AAW5VHL9"/>